<organism evidence="4 5">
    <name type="scientific">Candidatus Thiomargarita nelsonii</name>
    <dbReference type="NCBI Taxonomy" id="1003181"/>
    <lineage>
        <taxon>Bacteria</taxon>
        <taxon>Pseudomonadati</taxon>
        <taxon>Pseudomonadota</taxon>
        <taxon>Gammaproteobacteria</taxon>
        <taxon>Thiotrichales</taxon>
        <taxon>Thiotrichaceae</taxon>
        <taxon>Thiomargarita</taxon>
    </lineage>
</organism>
<feature type="region of interest" description="Disordered" evidence="1">
    <location>
        <begin position="179"/>
        <end position="201"/>
    </location>
</feature>
<dbReference type="InterPro" id="IPR024983">
    <property type="entry name" value="CHAT_dom"/>
</dbReference>
<feature type="transmembrane region" description="Helical" evidence="2">
    <location>
        <begin position="239"/>
        <end position="261"/>
    </location>
</feature>
<name>A0A176RT69_9GAMM</name>
<evidence type="ECO:0000313" key="4">
    <source>
        <dbReference type="EMBL" id="OAD18919.1"/>
    </source>
</evidence>
<keyword evidence="2" id="KW-1133">Transmembrane helix</keyword>
<evidence type="ECO:0000256" key="2">
    <source>
        <dbReference type="SAM" id="Phobius"/>
    </source>
</evidence>
<gene>
    <name evidence="4" type="ORF">THIOM_005473</name>
</gene>
<dbReference type="EMBL" id="LUTY01003027">
    <property type="protein sequence ID" value="OAD18919.1"/>
    <property type="molecule type" value="Genomic_DNA"/>
</dbReference>
<dbReference type="Pfam" id="PF12770">
    <property type="entry name" value="CHAT"/>
    <property type="match status" value="1"/>
</dbReference>
<keyword evidence="2" id="KW-0812">Transmembrane</keyword>
<dbReference type="Proteomes" id="UP000076962">
    <property type="component" value="Unassembled WGS sequence"/>
</dbReference>
<sequence>MPEPKHTEISDNFFDQNWDIFVFAGHSEKDQFSINSNVSLKINDLKKSLEKAIKHGLQLAIFNSCDGLELANALMELNIPQVIVMRELVPDIVAQLFFKFFIKAFSNGTSLYLAVREARLRMDEWAKDKRNIELPAGSTWLPVIFQNQGAKPLEWKWKWTEEIENMPEQKNIKLRKPFDLSEEESHNPAEQKNSEKKGDEESKKRLVSTGLIGLSMVLAFIVFVIILEKSGRIPPDFAIILHISIVGVAFFIIIIVVFQTLPVGRALIFIVLTLIILLFVLAVIHMITQSFNNHKNKPNTNIVSQNGGENAPNKLPDKTNTGFITNSEAFPAWCDSENPLLLRVRRDYYEFVKNPPLRDNNNDLEKFVKENFSSLFDEPSIMEEYRRLSKEKSRRSSKENDIAMEQLKIRIRHRKEINAAIAYIKAMKKLKLSLAECEEFMRKYEQDYNNCLEKQKSMTLPDTTKTMAITCQGYATLAEELNNKCCR</sequence>
<feature type="transmembrane region" description="Helical" evidence="2">
    <location>
        <begin position="206"/>
        <end position="227"/>
    </location>
</feature>
<evidence type="ECO:0000256" key="1">
    <source>
        <dbReference type="SAM" id="MobiDB-lite"/>
    </source>
</evidence>
<dbReference type="PATRIC" id="fig|1003181.4.peg.7267"/>
<comment type="caution">
    <text evidence="4">The sequence shown here is derived from an EMBL/GenBank/DDBJ whole genome shotgun (WGS) entry which is preliminary data.</text>
</comment>
<feature type="compositionally biased region" description="Polar residues" evidence="1">
    <location>
        <begin position="298"/>
        <end position="308"/>
    </location>
</feature>
<protein>
    <recommendedName>
        <fullName evidence="3">CHAT domain-containing protein</fullName>
    </recommendedName>
</protein>
<dbReference type="AlphaFoldDB" id="A0A176RT69"/>
<feature type="region of interest" description="Disordered" evidence="1">
    <location>
        <begin position="298"/>
        <end position="317"/>
    </location>
</feature>
<proteinExistence type="predicted"/>
<evidence type="ECO:0000259" key="3">
    <source>
        <dbReference type="Pfam" id="PF12770"/>
    </source>
</evidence>
<reference evidence="4 5" key="1">
    <citation type="submission" date="2016-05" db="EMBL/GenBank/DDBJ databases">
        <title>Single-cell genome of chain-forming Candidatus Thiomargarita nelsonii and comparison to other large sulfur-oxidizing bacteria.</title>
        <authorList>
            <person name="Winkel M."/>
            <person name="Salman V."/>
            <person name="Woyke T."/>
            <person name="Schulz-Vogt H."/>
            <person name="Richter M."/>
            <person name="Flood B."/>
            <person name="Bailey J."/>
            <person name="Amann R."/>
            <person name="Mussmann M."/>
        </authorList>
    </citation>
    <scope>NUCLEOTIDE SEQUENCE [LARGE SCALE GENOMIC DNA]</scope>
    <source>
        <strain evidence="4 5">THI036</strain>
    </source>
</reference>
<evidence type="ECO:0000313" key="5">
    <source>
        <dbReference type="Proteomes" id="UP000076962"/>
    </source>
</evidence>
<keyword evidence="5" id="KW-1185">Reference proteome</keyword>
<feature type="transmembrane region" description="Helical" evidence="2">
    <location>
        <begin position="267"/>
        <end position="287"/>
    </location>
</feature>
<keyword evidence="2" id="KW-0472">Membrane</keyword>
<accession>A0A176RT69</accession>
<feature type="domain" description="CHAT" evidence="3">
    <location>
        <begin position="36"/>
        <end position="127"/>
    </location>
</feature>